<feature type="domain" description="IF rod" evidence="5">
    <location>
        <begin position="15"/>
        <end position="324"/>
    </location>
</feature>
<accession>A0AAE0VE25</accession>
<dbReference type="SUPFAM" id="SSF64593">
    <property type="entry name" value="Intermediate filament protein, coiled coil region"/>
    <property type="match status" value="2"/>
</dbReference>
<dbReference type="GO" id="GO:0019215">
    <property type="term" value="F:intermediate filament binding"/>
    <property type="evidence" value="ECO:0007669"/>
    <property type="project" value="InterPro"/>
</dbReference>
<feature type="compositionally biased region" description="Basic and acidic residues" evidence="4">
    <location>
        <begin position="1247"/>
        <end position="1256"/>
    </location>
</feature>
<feature type="region of interest" description="Disordered" evidence="4">
    <location>
        <begin position="1005"/>
        <end position="1188"/>
    </location>
</feature>
<feature type="region of interest" description="Disordered" evidence="4">
    <location>
        <begin position="639"/>
        <end position="662"/>
    </location>
</feature>
<dbReference type="EMBL" id="JAUCMX010000003">
    <property type="protein sequence ID" value="KAK3551177.1"/>
    <property type="molecule type" value="Genomic_DNA"/>
</dbReference>
<dbReference type="Gene3D" id="1.20.5.170">
    <property type="match status" value="1"/>
</dbReference>
<evidence type="ECO:0000259" key="5">
    <source>
        <dbReference type="SMART" id="SM01391"/>
    </source>
</evidence>
<organism evidence="6 7">
    <name type="scientific">Hemibagrus guttatus</name>
    <dbReference type="NCBI Taxonomy" id="175788"/>
    <lineage>
        <taxon>Eukaryota</taxon>
        <taxon>Metazoa</taxon>
        <taxon>Chordata</taxon>
        <taxon>Craniata</taxon>
        <taxon>Vertebrata</taxon>
        <taxon>Euteleostomi</taxon>
        <taxon>Actinopterygii</taxon>
        <taxon>Neopterygii</taxon>
        <taxon>Teleostei</taxon>
        <taxon>Ostariophysi</taxon>
        <taxon>Siluriformes</taxon>
        <taxon>Bagridae</taxon>
        <taxon>Hemibagrus</taxon>
    </lineage>
</organism>
<dbReference type="InterPro" id="IPR031211">
    <property type="entry name" value="Nestin"/>
</dbReference>
<keyword evidence="2 3" id="KW-0175">Coiled coil</keyword>
<feature type="coiled-coil region" evidence="3">
    <location>
        <begin position="200"/>
        <end position="280"/>
    </location>
</feature>
<feature type="compositionally biased region" description="Basic and acidic residues" evidence="4">
    <location>
        <begin position="1005"/>
        <end position="1021"/>
    </location>
</feature>
<evidence type="ECO:0000256" key="3">
    <source>
        <dbReference type="SAM" id="Coils"/>
    </source>
</evidence>
<feature type="compositionally biased region" description="Low complexity" evidence="4">
    <location>
        <begin position="1321"/>
        <end position="1333"/>
    </location>
</feature>
<dbReference type="GO" id="GO:0031730">
    <property type="term" value="F:CCR5 chemokine receptor binding"/>
    <property type="evidence" value="ECO:0007669"/>
    <property type="project" value="TreeGrafter"/>
</dbReference>
<feature type="compositionally biased region" description="Basic and acidic residues" evidence="4">
    <location>
        <begin position="681"/>
        <end position="704"/>
    </location>
</feature>
<keyword evidence="7" id="KW-1185">Reference proteome</keyword>
<feature type="region of interest" description="Disordered" evidence="4">
    <location>
        <begin position="427"/>
        <end position="464"/>
    </location>
</feature>
<comment type="caution">
    <text evidence="6">The sequence shown here is derived from an EMBL/GenBank/DDBJ whole genome shotgun (WGS) entry which is preliminary data.</text>
</comment>
<dbReference type="GO" id="GO:0005882">
    <property type="term" value="C:intermediate filament"/>
    <property type="evidence" value="ECO:0007669"/>
    <property type="project" value="UniProtKB-KW"/>
</dbReference>
<feature type="region of interest" description="Disordered" evidence="4">
    <location>
        <begin position="1487"/>
        <end position="1579"/>
    </location>
</feature>
<evidence type="ECO:0000313" key="7">
    <source>
        <dbReference type="Proteomes" id="UP001274896"/>
    </source>
</evidence>
<feature type="region of interest" description="Disordered" evidence="4">
    <location>
        <begin position="1229"/>
        <end position="1260"/>
    </location>
</feature>
<evidence type="ECO:0000256" key="2">
    <source>
        <dbReference type="ARBA" id="ARBA00023054"/>
    </source>
</evidence>
<feature type="compositionally biased region" description="Acidic residues" evidence="4">
    <location>
        <begin position="1567"/>
        <end position="1579"/>
    </location>
</feature>
<feature type="compositionally biased region" description="Basic and acidic residues" evidence="4">
    <location>
        <begin position="877"/>
        <end position="888"/>
    </location>
</feature>
<dbReference type="PANTHER" id="PTHR47051:SF1">
    <property type="entry name" value="NESTIN"/>
    <property type="match status" value="1"/>
</dbReference>
<feature type="coiled-coil region" evidence="3">
    <location>
        <begin position="82"/>
        <end position="127"/>
    </location>
</feature>
<feature type="region of interest" description="Disordered" evidence="4">
    <location>
        <begin position="843"/>
        <end position="947"/>
    </location>
</feature>
<gene>
    <name evidence="6" type="ORF">QTP70_013875</name>
</gene>
<evidence type="ECO:0000256" key="1">
    <source>
        <dbReference type="ARBA" id="ARBA00022754"/>
    </source>
</evidence>
<feature type="compositionally biased region" description="Basic and acidic residues" evidence="4">
    <location>
        <begin position="639"/>
        <end position="649"/>
    </location>
</feature>
<feature type="compositionally biased region" description="Acidic residues" evidence="4">
    <location>
        <begin position="893"/>
        <end position="903"/>
    </location>
</feature>
<feature type="compositionally biased region" description="Basic and acidic residues" evidence="4">
    <location>
        <begin position="911"/>
        <end position="940"/>
    </location>
</feature>
<dbReference type="GO" id="GO:0030844">
    <property type="term" value="P:positive regulation of intermediate filament depolymerization"/>
    <property type="evidence" value="ECO:0007669"/>
    <property type="project" value="TreeGrafter"/>
</dbReference>
<feature type="compositionally biased region" description="Basic and acidic residues" evidence="4">
    <location>
        <begin position="1553"/>
        <end position="1566"/>
    </location>
</feature>
<feature type="compositionally biased region" description="Polar residues" evidence="4">
    <location>
        <begin position="1344"/>
        <end position="1355"/>
    </location>
</feature>
<feature type="compositionally biased region" description="Basic and acidic residues" evidence="4">
    <location>
        <begin position="1077"/>
        <end position="1090"/>
    </location>
</feature>
<keyword evidence="1" id="KW-0403">Intermediate filament</keyword>
<feature type="compositionally biased region" description="Basic and acidic residues" evidence="4">
    <location>
        <begin position="1173"/>
        <end position="1182"/>
    </location>
</feature>
<dbReference type="Proteomes" id="UP001274896">
    <property type="component" value="Unassembled WGS sequence"/>
</dbReference>
<feature type="region of interest" description="Disordered" evidence="4">
    <location>
        <begin position="500"/>
        <end position="528"/>
    </location>
</feature>
<evidence type="ECO:0000313" key="6">
    <source>
        <dbReference type="EMBL" id="KAK3551177.1"/>
    </source>
</evidence>
<feature type="compositionally biased region" description="Acidic residues" evidence="4">
    <location>
        <begin position="1134"/>
        <end position="1154"/>
    </location>
</feature>
<feature type="region of interest" description="Disordered" evidence="4">
    <location>
        <begin position="1289"/>
        <end position="1406"/>
    </location>
</feature>
<feature type="compositionally biased region" description="Acidic residues" evidence="4">
    <location>
        <begin position="1308"/>
        <end position="1320"/>
    </location>
</feature>
<proteinExistence type="predicted"/>
<dbReference type="PANTHER" id="PTHR47051">
    <property type="entry name" value="NESTIN"/>
    <property type="match status" value="1"/>
</dbReference>
<feature type="region of interest" description="Disordered" evidence="4">
    <location>
        <begin position="681"/>
        <end position="706"/>
    </location>
</feature>
<dbReference type="InterPro" id="IPR039008">
    <property type="entry name" value="IF_rod_dom"/>
</dbReference>
<reference evidence="6" key="1">
    <citation type="submission" date="2023-06" db="EMBL/GenBank/DDBJ databases">
        <title>Male Hemibagrus guttatus genome.</title>
        <authorList>
            <person name="Bian C."/>
        </authorList>
    </citation>
    <scope>NUCLEOTIDE SEQUENCE</scope>
    <source>
        <strain evidence="6">Male_cb2023</strain>
        <tissue evidence="6">Muscle</tissue>
    </source>
</reference>
<evidence type="ECO:0000256" key="4">
    <source>
        <dbReference type="SAM" id="MobiDB-lite"/>
    </source>
</evidence>
<name>A0AAE0VE25_9TELE</name>
<dbReference type="SMART" id="SM01391">
    <property type="entry name" value="Filament"/>
    <property type="match status" value="1"/>
</dbReference>
<protein>
    <recommendedName>
        <fullName evidence="5">IF rod domain-containing protein</fullName>
    </recommendedName>
</protein>
<dbReference type="Pfam" id="PF00038">
    <property type="entry name" value="Filament"/>
    <property type="match status" value="1"/>
</dbReference>
<sequence length="1579" mass="179379">MEIFSSRHSISCTGADKYEMLELNRRLESYLNHVKLLEDENQLLWGEIQAMRRKQDTGGQRKAQEEALSLARKELQNAWREKDHVELEVSNMLQEIEELNILRQKENSAQIKAKRKLEESRKALEDERRMQIWLREQGAHLEKEISLRVQLHQEDLAALKSSCAFSKPVLMAPQHSQPLNLQGLGEEYSQRAAQAWHEAASVYQTQMKKLDESLNQTRAQMTLIKQEKKESQIKVQDLAKEVESTKAKRELLEKNMVQQKQRQNQDIQYLQAHVEALEAEKLALGGQIGELLVDTRNLLKTKMSLNLEVATYRYPVLLDSESLRVNNQAANLSLRQTHSFRSPISFTEGITKSPGISTGTQAISSCLFSSPLNTTSRSITHKANLMTPTPTRSLALRTPQETLKRPQTTKEEDVIVRVEKQKLETSATVSKTHLNGADSHDYRAEEEASSAASVSEVPNDVDEPESILSRNDLQEVLKAEVKQVLFSTNETAIITSLAGNHPTKESLSSNQHIEEVKSSEDGDEEEPEVSIEMAQISHAPVSAWEENETVKQEDRDVVYEQELESGDIAENCTQDIKMDSDHAELQLTGENTNTPTSLLFQEIPHLSADTSSPFEDDSEILTWADVKEDVIQFVEEESLKSAPEVERESANGTEEVEEKMEVEAEWPGIEVLEGHEFDIKVQEEENEPEQEKKVEQSKEEKLTNVEEEIMIEEEIGETFAEQKAELMMSTYEKDNLAGENAELVNLGHEITRASHSTAEESGDVEMENKKENMNIFQGDALKEECQTNEKENDHHSFFSSNMKESIWSATNIEMAATYDPNDQTETERYSYDSINPNLTMAFGEDWENLERSPPTNSKPEKDMSTSMIQTTEEEVEEQKSAPEVERESANGTEEVEEKMEVEAEWPGIEVLEGHEFDIKVQEEENETEQEKKVEQSKEEELTNVEEEMMIEEEIGETFVEQKAELMMSTYEKDNLVGENAELVMDMNEKDNLVGEKARTVIDTFNKDQLVDHNAEEEQRQSDEDESLNISASWKTDPGEADSYAQENTLADTRPLIHYKSDEETDANIPISPPGASEHIDREEEREKHEGASNWSQIIAKRFDTMEDLSEEPELGSMDDMVTDESVQTVLRESMDEESDNQNESGEMDSYDQSESDLRNNSNENSQGEDDTFPVEKQEEGSQLHDWSASLYNETREMNEQETLLTIQSNINAESIEINLADEIEDKKNTLLPEPSQEQVFAEEEEKEVSTEIKPSDDPLYETAITEEQVCPKEEDVQSNLSVLTHADSTDEFYLHSHPESQTNTKDSDLEEPNSSEDESSNESQCSQLLSQSEMQTKQLDKDSVSTMDVVSNSDPFFTGLVSGVLTKESSETCNAPQAEELENKEEQQHAVDSSSGVMGENAESLSQEWENLGHEITRAYHSTAEESGDVEMENKKENKNIFQGDALKEECQTNEKENDHHSFFSSNMKESIWSATNIEMAATYDPNDQTETERYSYDSINPNPTMAFEEDWENLERSPPTNSKPEKDMSTSIIQTTEEEVEEQKLPQTKQVQCRDGDKETAHAEDSTDEGDSWSSGEE</sequence>